<proteinExistence type="predicted"/>
<dbReference type="AlphaFoldDB" id="A0A1G9GWF8"/>
<dbReference type="OrthoDB" id="3175606at2"/>
<dbReference type="InterPro" id="IPR004107">
    <property type="entry name" value="Integrase_SAM-like_N"/>
</dbReference>
<evidence type="ECO:0000256" key="3">
    <source>
        <dbReference type="ARBA" id="ARBA00023172"/>
    </source>
</evidence>
<dbReference type="InterPro" id="IPR002104">
    <property type="entry name" value="Integrase_catalytic"/>
</dbReference>
<dbReference type="Pfam" id="PF14659">
    <property type="entry name" value="Phage_int_SAM_3"/>
    <property type="match status" value="1"/>
</dbReference>
<evidence type="ECO:0000259" key="4">
    <source>
        <dbReference type="PROSITE" id="PS51898"/>
    </source>
</evidence>
<dbReference type="EMBL" id="FNGF01000003">
    <property type="protein sequence ID" value="SDL04914.1"/>
    <property type="molecule type" value="Genomic_DNA"/>
</dbReference>
<dbReference type="InterPro" id="IPR050090">
    <property type="entry name" value="Tyrosine_recombinase_XerCD"/>
</dbReference>
<reference evidence="6" key="1">
    <citation type="submission" date="2016-10" db="EMBL/GenBank/DDBJ databases">
        <authorList>
            <person name="Varghese N."/>
            <person name="Submissions S."/>
        </authorList>
    </citation>
    <scope>NUCLEOTIDE SEQUENCE [LARGE SCALE GENOMIC DNA]</scope>
    <source>
        <strain evidence="6">CGMCC 4.3147</strain>
    </source>
</reference>
<accession>A0A1G9GWF8</accession>
<keyword evidence="6" id="KW-1185">Reference proteome</keyword>
<dbReference type="GO" id="GO:0006310">
    <property type="term" value="P:DNA recombination"/>
    <property type="evidence" value="ECO:0007669"/>
    <property type="project" value="UniProtKB-KW"/>
</dbReference>
<sequence>MSGRKRGNREGSMYPYKGGWAAYVWVTTPAGLLKRKYVTSKDRDECHAKWIALQAKARTSVVSTSNGTVADYYFYWLEEIVRPNLSQGTYINYSGWGRTQIVPGLGAKKLTTLRVRDVQVWLNRVAATCQCCFQGKDKARQPDKRRCCALGKCCKDLYSKESLRGLRRTLRAMLGCAVAEEEVDKNVASPVKVQPVRKHKTQRRRWSSEEARRFLESAREDDDPCYVAYVGVLVLGLRAGEALGVGVDELDLEGAQLRLAWQLQRLGKDLSLNELKTEDAEDYLPLPDIYVTAARLRLRQKERDRLAAGEAWQGSELLLTTRIGTPLEPRTFARLWDRRCDLAGVPRITRRDARRTCSSLLADLDVHPRVAMRILRHSKFDITMEVYTKVSDEATREALRRLGAELG</sequence>
<dbReference type="RefSeq" id="WP_091048703.1">
    <property type="nucleotide sequence ID" value="NZ_FNGF01000003.1"/>
</dbReference>
<dbReference type="Pfam" id="PF00589">
    <property type="entry name" value="Phage_integrase"/>
    <property type="match status" value="1"/>
</dbReference>
<dbReference type="PROSITE" id="PS51898">
    <property type="entry name" value="TYR_RECOMBINASE"/>
    <property type="match status" value="1"/>
</dbReference>
<gene>
    <name evidence="5" type="ORF">SAMN05216298_2464</name>
</gene>
<name>A0A1G9GWF8_9ACTN</name>
<dbReference type="PANTHER" id="PTHR30349">
    <property type="entry name" value="PHAGE INTEGRASE-RELATED"/>
    <property type="match status" value="1"/>
</dbReference>
<feature type="domain" description="Tyr recombinase" evidence="4">
    <location>
        <begin position="201"/>
        <end position="400"/>
    </location>
</feature>
<dbReference type="SUPFAM" id="SSF56349">
    <property type="entry name" value="DNA breaking-rejoining enzymes"/>
    <property type="match status" value="1"/>
</dbReference>
<dbReference type="Gene3D" id="1.10.150.130">
    <property type="match status" value="1"/>
</dbReference>
<dbReference type="PANTHER" id="PTHR30349:SF91">
    <property type="entry name" value="INTA PROTEIN"/>
    <property type="match status" value="1"/>
</dbReference>
<dbReference type="Proteomes" id="UP000198662">
    <property type="component" value="Unassembled WGS sequence"/>
</dbReference>
<dbReference type="Gene3D" id="1.10.443.10">
    <property type="entry name" value="Intergrase catalytic core"/>
    <property type="match status" value="1"/>
</dbReference>
<dbReference type="InterPro" id="IPR010998">
    <property type="entry name" value="Integrase_recombinase_N"/>
</dbReference>
<organism evidence="5 6">
    <name type="scientific">Glycomyces sambucus</name>
    <dbReference type="NCBI Taxonomy" id="380244"/>
    <lineage>
        <taxon>Bacteria</taxon>
        <taxon>Bacillati</taxon>
        <taxon>Actinomycetota</taxon>
        <taxon>Actinomycetes</taxon>
        <taxon>Glycomycetales</taxon>
        <taxon>Glycomycetaceae</taxon>
        <taxon>Glycomyces</taxon>
    </lineage>
</organism>
<dbReference type="GO" id="GO:0015074">
    <property type="term" value="P:DNA integration"/>
    <property type="evidence" value="ECO:0007669"/>
    <property type="project" value="UniProtKB-KW"/>
</dbReference>
<evidence type="ECO:0000313" key="6">
    <source>
        <dbReference type="Proteomes" id="UP000198662"/>
    </source>
</evidence>
<evidence type="ECO:0000256" key="2">
    <source>
        <dbReference type="ARBA" id="ARBA00023125"/>
    </source>
</evidence>
<dbReference type="GO" id="GO:0003677">
    <property type="term" value="F:DNA binding"/>
    <property type="evidence" value="ECO:0007669"/>
    <property type="project" value="UniProtKB-KW"/>
</dbReference>
<evidence type="ECO:0000313" key="5">
    <source>
        <dbReference type="EMBL" id="SDL04914.1"/>
    </source>
</evidence>
<dbReference type="InterPro" id="IPR013762">
    <property type="entry name" value="Integrase-like_cat_sf"/>
</dbReference>
<keyword evidence="3" id="KW-0233">DNA recombination</keyword>
<keyword evidence="1" id="KW-0229">DNA integration</keyword>
<evidence type="ECO:0000256" key="1">
    <source>
        <dbReference type="ARBA" id="ARBA00022908"/>
    </source>
</evidence>
<dbReference type="STRING" id="380244.SAMN05216298_2464"/>
<protein>
    <submittedName>
        <fullName evidence="5">Site-specific recombinase XerD</fullName>
    </submittedName>
</protein>
<dbReference type="InterPro" id="IPR011010">
    <property type="entry name" value="DNA_brk_join_enz"/>
</dbReference>
<keyword evidence="2" id="KW-0238">DNA-binding</keyword>